<name>A0A9X6RMG6_HYPEX</name>
<comment type="caution">
    <text evidence="1">The sequence shown here is derived from an EMBL/GenBank/DDBJ whole genome shotgun (WGS) entry which is preliminary data.</text>
</comment>
<evidence type="ECO:0000313" key="1">
    <source>
        <dbReference type="EMBL" id="OWA53344.1"/>
    </source>
</evidence>
<accession>A0A9X6RMG6</accession>
<dbReference type="AlphaFoldDB" id="A0A9X6RMG6"/>
<dbReference type="EMBL" id="MTYJ01000315">
    <property type="protein sequence ID" value="OWA53344.1"/>
    <property type="molecule type" value="Genomic_DNA"/>
</dbReference>
<protein>
    <submittedName>
        <fullName evidence="1">Uncharacterized protein</fullName>
    </submittedName>
</protein>
<evidence type="ECO:0000313" key="2">
    <source>
        <dbReference type="Proteomes" id="UP000192578"/>
    </source>
</evidence>
<gene>
    <name evidence="1" type="ORF">BV898_17777</name>
</gene>
<keyword evidence="2" id="KW-1185">Reference proteome</keyword>
<dbReference type="Proteomes" id="UP000192578">
    <property type="component" value="Unassembled WGS sequence"/>
</dbReference>
<sequence length="73" mass="8430">MLTWQQHLMCMLIHRNQIKRHQDTRNSEMVTTVIKARLGAEVLKFAEDCEFCDRGNIVSVVAASNQNDPMKAR</sequence>
<organism evidence="1 2">
    <name type="scientific">Hypsibius exemplaris</name>
    <name type="common">Freshwater tardigrade</name>
    <dbReference type="NCBI Taxonomy" id="2072580"/>
    <lineage>
        <taxon>Eukaryota</taxon>
        <taxon>Metazoa</taxon>
        <taxon>Ecdysozoa</taxon>
        <taxon>Tardigrada</taxon>
        <taxon>Eutardigrada</taxon>
        <taxon>Parachela</taxon>
        <taxon>Hypsibioidea</taxon>
        <taxon>Hypsibiidae</taxon>
        <taxon>Hypsibius</taxon>
    </lineage>
</organism>
<proteinExistence type="predicted"/>
<reference evidence="2" key="1">
    <citation type="submission" date="2017-01" db="EMBL/GenBank/DDBJ databases">
        <title>Comparative genomics of anhydrobiosis in the tardigrade Hypsibius dujardini.</title>
        <authorList>
            <person name="Yoshida Y."/>
            <person name="Koutsovoulos G."/>
            <person name="Laetsch D."/>
            <person name="Stevens L."/>
            <person name="Kumar S."/>
            <person name="Horikawa D."/>
            <person name="Ishino K."/>
            <person name="Komine S."/>
            <person name="Tomita M."/>
            <person name="Blaxter M."/>
            <person name="Arakawa K."/>
        </authorList>
    </citation>
    <scope>NUCLEOTIDE SEQUENCE [LARGE SCALE GENOMIC DNA]</scope>
    <source>
        <strain evidence="2">Z151</strain>
    </source>
</reference>